<dbReference type="RefSeq" id="XP_046119021.1">
    <property type="nucleotide sequence ID" value="XM_046265660.1"/>
</dbReference>
<dbReference type="InterPro" id="IPR051678">
    <property type="entry name" value="AGP_Transferase"/>
</dbReference>
<accession>A0A9P7ZNS0</accession>
<reference evidence="2" key="1">
    <citation type="journal article" date="2021" name="IMA Fungus">
        <title>Genomic characterization of three marine fungi, including Emericellopsis atlantica sp. nov. with signatures of a generalist lifestyle and marine biomass degradation.</title>
        <authorList>
            <person name="Hagestad O.C."/>
            <person name="Hou L."/>
            <person name="Andersen J.H."/>
            <person name="Hansen E.H."/>
            <person name="Altermark B."/>
            <person name="Li C."/>
            <person name="Kuhnert E."/>
            <person name="Cox R.J."/>
            <person name="Crous P.W."/>
            <person name="Spatafora J.W."/>
            <person name="Lail K."/>
            <person name="Amirebrahimi M."/>
            <person name="Lipzen A."/>
            <person name="Pangilinan J."/>
            <person name="Andreopoulos W."/>
            <person name="Hayes R.D."/>
            <person name="Ng V."/>
            <person name="Grigoriev I.V."/>
            <person name="Jackson S.A."/>
            <person name="Sutton T.D.S."/>
            <person name="Dobson A.D.W."/>
            <person name="Rama T."/>
        </authorList>
    </citation>
    <scope>NUCLEOTIDE SEQUENCE</scope>
    <source>
        <strain evidence="2">TS7</strain>
    </source>
</reference>
<dbReference type="Proteomes" id="UP000887229">
    <property type="component" value="Unassembled WGS sequence"/>
</dbReference>
<dbReference type="InterPro" id="IPR011009">
    <property type="entry name" value="Kinase-like_dom_sf"/>
</dbReference>
<evidence type="ECO:0000259" key="1">
    <source>
        <dbReference type="Pfam" id="PF01636"/>
    </source>
</evidence>
<dbReference type="PANTHER" id="PTHR21310">
    <property type="entry name" value="AMINOGLYCOSIDE PHOSPHOTRANSFERASE-RELATED-RELATED"/>
    <property type="match status" value="1"/>
</dbReference>
<protein>
    <recommendedName>
        <fullName evidence="1">Aminoglycoside phosphotransferase domain-containing protein</fullName>
    </recommendedName>
</protein>
<dbReference type="SUPFAM" id="SSF56112">
    <property type="entry name" value="Protein kinase-like (PK-like)"/>
    <property type="match status" value="1"/>
</dbReference>
<comment type="caution">
    <text evidence="2">The sequence shown here is derived from an EMBL/GenBank/DDBJ whole genome shotgun (WGS) entry which is preliminary data.</text>
</comment>
<dbReference type="EMBL" id="MU251252">
    <property type="protein sequence ID" value="KAG9255097.1"/>
    <property type="molecule type" value="Genomic_DNA"/>
</dbReference>
<name>A0A9P7ZNS0_9HYPO</name>
<sequence>MGSFNCCYRLKGFHSILRLPILSKSAFRYEKSRDECLLMAYLARHTSIPLPKLLAAGTCDMGPYMVLSFVDGARLSDFLKDPSTEDAPITLQPNIDDALLYRAYRNMASLMLQLSKCRFSHIGALGQDELGNWLVTKRPVTLNMNQLVSCANYPPSRLPPKERTFASANEYFTALAEMHINHLQTQRNDAIEDAEDCRKKYVARHLFLKIARTFSKEHNDGPFPLYCDDLRPTNVIVNPDLDVCGVIDWEYCYAAPAEFTYCPPWWLLLTHPDDWTDGDLGSFLEQYLPLCRLMAESLENGHFWFCLAATSSFGDFTTLEDRVRLLAQPEQDELASFVEHKMLQAEDSQLDEHVSPHEMFTA</sequence>
<dbReference type="GeneID" id="70296563"/>
<dbReference type="AlphaFoldDB" id="A0A9P7ZNS0"/>
<evidence type="ECO:0000313" key="3">
    <source>
        <dbReference type="Proteomes" id="UP000887229"/>
    </source>
</evidence>
<dbReference type="PANTHER" id="PTHR21310:SF37">
    <property type="entry name" value="AMINOGLYCOSIDE PHOSPHOTRANSFERASE DOMAIN-CONTAINING PROTEIN"/>
    <property type="match status" value="1"/>
</dbReference>
<proteinExistence type="predicted"/>
<feature type="domain" description="Aminoglycoside phosphotransferase" evidence="1">
    <location>
        <begin position="32"/>
        <end position="283"/>
    </location>
</feature>
<evidence type="ECO:0000313" key="2">
    <source>
        <dbReference type="EMBL" id="KAG9255097.1"/>
    </source>
</evidence>
<organism evidence="2 3">
    <name type="scientific">Emericellopsis atlantica</name>
    <dbReference type="NCBI Taxonomy" id="2614577"/>
    <lineage>
        <taxon>Eukaryota</taxon>
        <taxon>Fungi</taxon>
        <taxon>Dikarya</taxon>
        <taxon>Ascomycota</taxon>
        <taxon>Pezizomycotina</taxon>
        <taxon>Sordariomycetes</taxon>
        <taxon>Hypocreomycetidae</taxon>
        <taxon>Hypocreales</taxon>
        <taxon>Bionectriaceae</taxon>
        <taxon>Emericellopsis</taxon>
    </lineage>
</organism>
<keyword evidence="3" id="KW-1185">Reference proteome</keyword>
<gene>
    <name evidence="2" type="ORF">F5Z01DRAFT_681155</name>
</gene>
<dbReference type="OrthoDB" id="5412996at2759"/>
<dbReference type="Pfam" id="PF01636">
    <property type="entry name" value="APH"/>
    <property type="match status" value="1"/>
</dbReference>
<dbReference type="InterPro" id="IPR002575">
    <property type="entry name" value="Aminoglycoside_PTrfase"/>
</dbReference>